<name>A0AAW1Y5B0_RUBAR</name>
<dbReference type="GO" id="GO:0005634">
    <property type="term" value="C:nucleus"/>
    <property type="evidence" value="ECO:0007669"/>
    <property type="project" value="UniProtKB-SubCell"/>
</dbReference>
<dbReference type="CDD" id="cd00892">
    <property type="entry name" value="PIKKc_ATR"/>
    <property type="match status" value="1"/>
</dbReference>
<dbReference type="GO" id="GO:0005694">
    <property type="term" value="C:chromosome"/>
    <property type="evidence" value="ECO:0007669"/>
    <property type="project" value="TreeGrafter"/>
</dbReference>
<dbReference type="Gene3D" id="3.30.1010.10">
    <property type="entry name" value="Phosphatidylinositol 3-kinase Catalytic Subunit, Chain A, domain 4"/>
    <property type="match status" value="1"/>
</dbReference>
<dbReference type="InterPro" id="IPR056802">
    <property type="entry name" value="ATR-like_M-HEAT"/>
</dbReference>
<evidence type="ECO:0000256" key="1">
    <source>
        <dbReference type="ARBA" id="ARBA00004123"/>
    </source>
</evidence>
<dbReference type="PROSITE" id="PS51189">
    <property type="entry name" value="FAT"/>
    <property type="match status" value="1"/>
</dbReference>
<evidence type="ECO:0000256" key="2">
    <source>
        <dbReference type="ARBA" id="ARBA00010769"/>
    </source>
</evidence>
<comment type="catalytic activity">
    <reaction evidence="15">
        <text>L-seryl-[protein] + ATP = O-phospho-L-seryl-[protein] + ADP + H(+)</text>
        <dbReference type="Rhea" id="RHEA:17989"/>
        <dbReference type="Rhea" id="RHEA-COMP:9863"/>
        <dbReference type="Rhea" id="RHEA-COMP:11604"/>
        <dbReference type="ChEBI" id="CHEBI:15378"/>
        <dbReference type="ChEBI" id="CHEBI:29999"/>
        <dbReference type="ChEBI" id="CHEBI:30616"/>
        <dbReference type="ChEBI" id="CHEBI:83421"/>
        <dbReference type="ChEBI" id="CHEBI:456216"/>
        <dbReference type="EC" id="2.7.11.1"/>
    </reaction>
</comment>
<dbReference type="Gene3D" id="1.10.1070.11">
    <property type="entry name" value="Phosphatidylinositol 3-/4-kinase, catalytic domain"/>
    <property type="match status" value="1"/>
</dbReference>
<dbReference type="InterPro" id="IPR003151">
    <property type="entry name" value="PIK-rel_kinase_FAT"/>
</dbReference>
<feature type="domain" description="PI3K/PI4K catalytic" evidence="16">
    <location>
        <begin position="1966"/>
        <end position="2278"/>
    </location>
</feature>
<evidence type="ECO:0000256" key="5">
    <source>
        <dbReference type="ARBA" id="ARBA00022679"/>
    </source>
</evidence>
<dbReference type="Pfam" id="PF02260">
    <property type="entry name" value="FATC"/>
    <property type="match status" value="1"/>
</dbReference>
<dbReference type="Pfam" id="PF02259">
    <property type="entry name" value="FAT"/>
    <property type="match status" value="1"/>
</dbReference>
<comment type="caution">
    <text evidence="19">The sequence shown here is derived from an EMBL/GenBank/DDBJ whole genome shotgun (WGS) entry which is preliminary data.</text>
</comment>
<feature type="domain" description="FAT" evidence="17">
    <location>
        <begin position="1407"/>
        <end position="1855"/>
    </location>
</feature>
<evidence type="ECO:0000256" key="11">
    <source>
        <dbReference type="ARBA" id="ARBA00023242"/>
    </source>
</evidence>
<keyword evidence="9" id="KW-0067">ATP-binding</keyword>
<proteinExistence type="inferred from homology"/>
<dbReference type="PROSITE" id="PS50290">
    <property type="entry name" value="PI3_4_KINASE_3"/>
    <property type="match status" value="1"/>
</dbReference>
<dbReference type="PROSITE" id="PS51190">
    <property type="entry name" value="FATC"/>
    <property type="match status" value="1"/>
</dbReference>
<evidence type="ECO:0000259" key="17">
    <source>
        <dbReference type="PROSITE" id="PS51189"/>
    </source>
</evidence>
<evidence type="ECO:0000256" key="9">
    <source>
        <dbReference type="ARBA" id="ARBA00022840"/>
    </source>
</evidence>
<evidence type="ECO:0000259" key="16">
    <source>
        <dbReference type="PROSITE" id="PS50290"/>
    </source>
</evidence>
<dbReference type="InterPro" id="IPR003152">
    <property type="entry name" value="FATC_dom"/>
</dbReference>
<dbReference type="FunFam" id="3.30.1010.10:FF:000036">
    <property type="entry name" value="Serine/threonine-protein kinase ATR"/>
    <property type="match status" value="1"/>
</dbReference>
<dbReference type="PROSITE" id="PS00916">
    <property type="entry name" value="PI3_4_KINASE_2"/>
    <property type="match status" value="1"/>
</dbReference>
<dbReference type="GO" id="GO:0000723">
    <property type="term" value="P:telomere maintenance"/>
    <property type="evidence" value="ECO:0007669"/>
    <property type="project" value="TreeGrafter"/>
</dbReference>
<dbReference type="Pfam" id="PF23593">
    <property type="entry name" value="HEAT_ATR"/>
    <property type="match status" value="1"/>
</dbReference>
<protein>
    <recommendedName>
        <fullName evidence="13">Serine/threonine-protein kinase ATR</fullName>
        <ecNumber evidence="3">2.7.11.1</ecNumber>
    </recommendedName>
</protein>
<evidence type="ECO:0000256" key="4">
    <source>
        <dbReference type="ARBA" id="ARBA00022527"/>
    </source>
</evidence>
<evidence type="ECO:0000256" key="10">
    <source>
        <dbReference type="ARBA" id="ARBA00023204"/>
    </source>
</evidence>
<comment type="subcellular location">
    <subcellularLocation>
        <location evidence="1">Nucleus</location>
    </subcellularLocation>
</comment>
<evidence type="ECO:0000256" key="7">
    <source>
        <dbReference type="ARBA" id="ARBA00022763"/>
    </source>
</evidence>
<evidence type="ECO:0000256" key="3">
    <source>
        <dbReference type="ARBA" id="ARBA00012513"/>
    </source>
</evidence>
<feature type="domain" description="FATC" evidence="18">
    <location>
        <begin position="2276"/>
        <end position="2308"/>
    </location>
</feature>
<dbReference type="GO" id="GO:0004674">
    <property type="term" value="F:protein serine/threonine kinase activity"/>
    <property type="evidence" value="ECO:0007669"/>
    <property type="project" value="UniProtKB-KW"/>
</dbReference>
<dbReference type="SMART" id="SM01343">
    <property type="entry name" value="FATC"/>
    <property type="match status" value="1"/>
</dbReference>
<dbReference type="EMBL" id="JBEDUW010000002">
    <property type="protein sequence ID" value="KAK9944255.1"/>
    <property type="molecule type" value="Genomic_DNA"/>
</dbReference>
<gene>
    <name evidence="19" type="ORF">M0R45_009829</name>
</gene>
<dbReference type="GO" id="GO:0000077">
    <property type="term" value="P:DNA damage checkpoint signaling"/>
    <property type="evidence" value="ECO:0007669"/>
    <property type="project" value="TreeGrafter"/>
</dbReference>
<dbReference type="EC" id="2.7.11.1" evidence="3"/>
<evidence type="ECO:0000256" key="12">
    <source>
        <dbReference type="ARBA" id="ARBA00023306"/>
    </source>
</evidence>
<evidence type="ECO:0000256" key="8">
    <source>
        <dbReference type="ARBA" id="ARBA00022777"/>
    </source>
</evidence>
<dbReference type="PANTHER" id="PTHR11139">
    <property type="entry name" value="ATAXIA TELANGIECTASIA MUTATED ATM -RELATED"/>
    <property type="match status" value="1"/>
</dbReference>
<accession>A0AAW1Y5B0</accession>
<keyword evidence="4" id="KW-0723">Serine/threonine-protein kinase</keyword>
<dbReference type="InterPro" id="IPR036940">
    <property type="entry name" value="PI3/4_kinase_cat_sf"/>
</dbReference>
<dbReference type="GO" id="GO:0006281">
    <property type="term" value="P:DNA repair"/>
    <property type="evidence" value="ECO:0007669"/>
    <property type="project" value="UniProtKB-KW"/>
</dbReference>
<comment type="catalytic activity">
    <reaction evidence="14">
        <text>L-threonyl-[protein] + ATP = O-phospho-L-threonyl-[protein] + ADP + H(+)</text>
        <dbReference type="Rhea" id="RHEA:46608"/>
        <dbReference type="Rhea" id="RHEA-COMP:11060"/>
        <dbReference type="Rhea" id="RHEA-COMP:11605"/>
        <dbReference type="ChEBI" id="CHEBI:15378"/>
        <dbReference type="ChEBI" id="CHEBI:30013"/>
        <dbReference type="ChEBI" id="CHEBI:30616"/>
        <dbReference type="ChEBI" id="CHEBI:61977"/>
        <dbReference type="ChEBI" id="CHEBI:456216"/>
        <dbReference type="EC" id="2.7.11.1"/>
    </reaction>
</comment>
<dbReference type="SUPFAM" id="SSF48371">
    <property type="entry name" value="ARM repeat"/>
    <property type="match status" value="1"/>
</dbReference>
<keyword evidence="11" id="KW-0539">Nucleus</keyword>
<dbReference type="SUPFAM" id="SSF56112">
    <property type="entry name" value="Protein kinase-like (PK-like)"/>
    <property type="match status" value="1"/>
</dbReference>
<comment type="similarity">
    <text evidence="2">Belongs to the PI3/PI4-kinase family. ATM subfamily.</text>
</comment>
<evidence type="ECO:0000256" key="15">
    <source>
        <dbReference type="ARBA" id="ARBA00048679"/>
    </source>
</evidence>
<dbReference type="InterPro" id="IPR016024">
    <property type="entry name" value="ARM-type_fold"/>
</dbReference>
<dbReference type="SMART" id="SM00146">
    <property type="entry name" value="PI3Kc"/>
    <property type="match status" value="1"/>
</dbReference>
<dbReference type="InterPro" id="IPR000403">
    <property type="entry name" value="PI3/4_kinase_cat_dom"/>
</dbReference>
<dbReference type="InterPro" id="IPR014009">
    <property type="entry name" value="PIK_FAT"/>
</dbReference>
<dbReference type="InterPro" id="IPR050517">
    <property type="entry name" value="DDR_Repair_Kinase"/>
</dbReference>
<organism evidence="19 20">
    <name type="scientific">Rubus argutus</name>
    <name type="common">Southern blackberry</name>
    <dbReference type="NCBI Taxonomy" id="59490"/>
    <lineage>
        <taxon>Eukaryota</taxon>
        <taxon>Viridiplantae</taxon>
        <taxon>Streptophyta</taxon>
        <taxon>Embryophyta</taxon>
        <taxon>Tracheophyta</taxon>
        <taxon>Spermatophyta</taxon>
        <taxon>Magnoliopsida</taxon>
        <taxon>eudicotyledons</taxon>
        <taxon>Gunneridae</taxon>
        <taxon>Pentapetalae</taxon>
        <taxon>rosids</taxon>
        <taxon>fabids</taxon>
        <taxon>Rosales</taxon>
        <taxon>Rosaceae</taxon>
        <taxon>Rosoideae</taxon>
        <taxon>Rosoideae incertae sedis</taxon>
        <taxon>Rubus</taxon>
    </lineage>
</organism>
<dbReference type="InterPro" id="IPR018936">
    <property type="entry name" value="PI3/4_kinase_CS"/>
</dbReference>
<evidence type="ECO:0000256" key="6">
    <source>
        <dbReference type="ARBA" id="ARBA00022741"/>
    </source>
</evidence>
<evidence type="ECO:0000256" key="13">
    <source>
        <dbReference type="ARBA" id="ARBA00024420"/>
    </source>
</evidence>
<keyword evidence="10" id="KW-0234">DNA repair</keyword>
<keyword evidence="6" id="KW-0547">Nucleotide-binding</keyword>
<dbReference type="GO" id="GO:0005524">
    <property type="term" value="F:ATP binding"/>
    <property type="evidence" value="ECO:0007669"/>
    <property type="project" value="UniProtKB-KW"/>
</dbReference>
<evidence type="ECO:0000313" key="20">
    <source>
        <dbReference type="Proteomes" id="UP001457282"/>
    </source>
</evidence>
<reference evidence="19 20" key="1">
    <citation type="journal article" date="2023" name="G3 (Bethesda)">
        <title>A chromosome-length genome assembly and annotation of blackberry (Rubus argutus, cv. 'Hillquist').</title>
        <authorList>
            <person name="Bruna T."/>
            <person name="Aryal R."/>
            <person name="Dudchenko O."/>
            <person name="Sargent D.J."/>
            <person name="Mead D."/>
            <person name="Buti M."/>
            <person name="Cavallini A."/>
            <person name="Hytonen T."/>
            <person name="Andres J."/>
            <person name="Pham M."/>
            <person name="Weisz D."/>
            <person name="Mascagni F."/>
            <person name="Usai G."/>
            <person name="Natali L."/>
            <person name="Bassil N."/>
            <person name="Fernandez G.E."/>
            <person name="Lomsadze A."/>
            <person name="Armour M."/>
            <person name="Olukolu B."/>
            <person name="Poorten T."/>
            <person name="Britton C."/>
            <person name="Davik J."/>
            <person name="Ashrafi H."/>
            <person name="Aiden E.L."/>
            <person name="Borodovsky M."/>
            <person name="Worthington M."/>
        </authorList>
    </citation>
    <scope>NUCLEOTIDE SEQUENCE [LARGE SCALE GENOMIC DNA]</scope>
    <source>
        <strain evidence="19">PI 553951</strain>
    </source>
</reference>
<keyword evidence="8" id="KW-0418">Kinase</keyword>
<dbReference type="InterPro" id="IPR011009">
    <property type="entry name" value="Kinase-like_dom_sf"/>
</dbReference>
<dbReference type="Pfam" id="PF25030">
    <property type="entry name" value="M-HEAT_ATR"/>
    <property type="match status" value="1"/>
</dbReference>
<dbReference type="Pfam" id="PF00454">
    <property type="entry name" value="PI3_PI4_kinase"/>
    <property type="match status" value="1"/>
</dbReference>
<keyword evidence="12" id="KW-0131">Cell cycle</keyword>
<keyword evidence="20" id="KW-1185">Reference proteome</keyword>
<evidence type="ECO:0000259" key="18">
    <source>
        <dbReference type="PROSITE" id="PS51190"/>
    </source>
</evidence>
<keyword evidence="7" id="KW-0227">DNA damage</keyword>
<dbReference type="FunFam" id="1.10.1070.11:FF:000024">
    <property type="entry name" value="Serine/threonine-protein kinase ATR"/>
    <property type="match status" value="1"/>
</dbReference>
<sequence length="2308" mass="260404">MANLSSLIHELRERIAAASSTPPNNSHDVALEIRFRAVLPNLVQAHVVPSPSANEREVVAVLKLIAYTAKHFPGVFYHGKAGAILPMLGRILPFLSEPAFRSRHGVIFDTVGSLLSLLRTGAQDAYRQFFMDSMLVVEDILYVASVCADISNITESTKMTLKCFSESFNAIFDDPAHLGDLPESIKPVDGTGILINVTGNTRWQPFATWMIKLLGKCLTEGTLYVEGLMNVSFVMAAWSLLCYGDADLHMACFEFARIAGSAIKYDVIPYQNIMQSISTILSEHKEGPPAFRNTVYDSSMGGCLEALHSNCPEDIVKLTATHLVNVFPHSMRRTRSQELKVALCNTYIRIAKMCPPHIWRPQSLPYVLSCPDPCFSLIDCLQVALSILGPDLVGGRITNNSCQSLSTLSDKSIENSRVGEKRPIQDVDSLKTKRQKIDEEIMNPDFNIQVEWKHTHIVPCEVEDYANHMHKSLLSFAECLKSPGVSPNSLRPGLALTALSMLCIAFCRYPETNMSLCIFHQMYAWIPWICQQAKQGSAVELDISIYLEGIHCMLLLQSPLIMECMENTVVDADLIHVLLKLPWTHSHVVTDSHHLWKAKCISVQVACKLVHSTRTKTQLEVLDLSLNDKCDEVRIEAIISMPVIVMWAGLSGLSHIFRRLESLGRERNEKVKNMIPFSLGFLSCLYGSRNNGDDMNRSQCKLFLKMHNEKHSQTVDYLLQGFWCSKCDNSVQHNTESYSHIIHLPDKHIREISLDCNFLHLQSLYFELLKDESSEEIQVACAKNIRRVLVHGGIENLLESRFEWIRCVEYLLINTKKAIREAFCTQITSFIEDSILSCLFLDEGMSSNGKEKGFLNMIKNSLSKTKDSQIFETLLESMAEIMIAVDIQSQLFLLSLLLLVDQLDNPHMTVRMIASKLIHKSCCFHLKGGLEVILLKVVHVRNELFNYLSLRLSSRPTMVQEFAGSVLGIDTEELIKKMVPVVLPKLIVSQQDDDQAVDTLYELAKWLNNDVASLTLLWVPKVLAFALHRPDVRELEAAVQFYHTQTGFDKREIFSAALPALLDELICFLDGGDSDEISGRLARVPENDKGGCKSSDWSIPALIEVNKAIQEARGSMTLRDRLRDVVDGLNHDSLNVRYMVVCELKKLLNLEREGVTALITAEGGADMEILSSLITSLLKGCAEESRTAVGQRLKLVCADCLGALGAVDPAKVKAFSCQRFKIECSDDDLIYELIQKQLARAFRAAPDTIVQDSAVLAIQELLKIAGCEASLDENAAASMSEAPKDRATLMVSASGITSTDGRNEMNRRGQRLWDRFSNYVKEIIAPYLSSRFQLPNVADSAFVGPIYRPSMSVRRWIFFWIRKLTAHATGSRARIFNACREEARHGITEEILYVLDVAASDNMPKETLARASFRCQAYARSFMYFESYVRGKSGSFNPASERSGSFDDADVSYLMEIYSCLDEPDGLSGFAFLTWNQHQFKGSLMSLTVLLNMCHLQAMVTHVDGLMCRIPQYKKTWCMQGVQAAWRLGRWDLMDEYLSGADEEGLLCSSSESNASFDMNVAKILQAMMKKDQFTGMDSYVRAYPFVVKLHLLRELEDFYTLLGDASFLEKSFILDDPKFSQVRENWENRLRFTQPSLWAREPLLAFRRLVLLTVVLVLKLGTAGFNMQSSVAWLGEGTAAQVGERIFLVAKYYEEVLADARKRQEENFELGPRKMPSNSAIVGTSNLSTEKPWWAYVPEVLIFYAKGLHRGHKNLFQALPRLLTLWFDFGTMYERSGTSSSRDLKNVHMTVLRYMRGCLKDLPTYQWLTVLPQLVSRICHQNEEVVRLVKSIITSVLRQYPQQALWIMAAVSKSTVPSRREAAAEILHEARKWFSEGNSGSNLFVQFASLIDHFIKLCFHAGQPKAKAINISTEFSTLKRMMPLGIIMPIQQSLTVSLPTYDGKLSDSLRSDIFSATDLPTISGIRDEAEILSSLQRPKKIVLLGSDGIEHPFLCKPKDDLRKDARMMEFTAMINRLLSKYPASRRRKLYIRTFAVIPLTEDCGMVEWVPHTRGLRHILQDIYMNSGNFDRQTNLKIKRIYDQCKDKIPEDEMLKDKLLPMFPPVFHKWFLTTFSEPAAWFRARIAYAHTTAVWSMVGHIVGLGDRHGENILFDSTTGDCVHVDFSCLFDKGLQLEKPELVPFRLTQNMIDGLGITGYEGVFLRICEITLSVLRMHRETLMSVLETFIHDPLVEWTKSHKSSGVEVKNPHAQRAISNIEARLQGVVVGVGAAPSLPLAVEGQARRLIAEAVSHKNLGKMYIWWMPWF</sequence>
<dbReference type="InterPro" id="IPR057564">
    <property type="entry name" value="HEAT_ATR"/>
</dbReference>
<keyword evidence="5" id="KW-0808">Transferase</keyword>
<dbReference type="Proteomes" id="UP001457282">
    <property type="component" value="Unassembled WGS sequence"/>
</dbReference>
<dbReference type="PANTHER" id="PTHR11139:SF69">
    <property type="entry name" value="SERINE_THREONINE-PROTEIN KINASE ATR"/>
    <property type="match status" value="1"/>
</dbReference>
<evidence type="ECO:0000313" key="19">
    <source>
        <dbReference type="EMBL" id="KAK9944255.1"/>
    </source>
</evidence>
<evidence type="ECO:0000256" key="14">
    <source>
        <dbReference type="ARBA" id="ARBA00047899"/>
    </source>
</evidence>